<keyword evidence="1 5" id="KW-0479">Metal-binding</keyword>
<keyword evidence="3 5" id="KW-0863">Zinc-finger</keyword>
<dbReference type="InterPro" id="IPR051210">
    <property type="entry name" value="Ub_ligase/GEF_domain"/>
</dbReference>
<protein>
    <recommendedName>
        <fullName evidence="7">TRAF-type domain-containing protein</fullName>
    </recommendedName>
</protein>
<dbReference type="PROSITE" id="PS50012">
    <property type="entry name" value="RCC1_3"/>
    <property type="match status" value="3"/>
</dbReference>
<dbReference type="Gene3D" id="2.130.10.30">
    <property type="entry name" value="Regulator of chromosome condensation 1/beta-lactamase-inhibitor protein II"/>
    <property type="match status" value="1"/>
</dbReference>
<dbReference type="SUPFAM" id="SSF50985">
    <property type="entry name" value="RCC1/BLIP-II"/>
    <property type="match status" value="1"/>
</dbReference>
<gene>
    <name evidence="8" type="ORF">TeGR_g6500</name>
</gene>
<evidence type="ECO:0000256" key="3">
    <source>
        <dbReference type="ARBA" id="ARBA00022771"/>
    </source>
</evidence>
<feature type="domain" description="TRAF-type" evidence="7">
    <location>
        <begin position="392"/>
        <end position="432"/>
    </location>
</feature>
<feature type="zinc finger region" description="TRAF-type" evidence="5">
    <location>
        <begin position="392"/>
        <end position="432"/>
    </location>
</feature>
<dbReference type="Proteomes" id="UP001165060">
    <property type="component" value="Unassembled WGS sequence"/>
</dbReference>
<reference evidence="8 9" key="1">
    <citation type="journal article" date="2023" name="Commun. Biol.">
        <title>Genome analysis of Parmales, the sister group of diatoms, reveals the evolutionary specialization of diatoms from phago-mixotrophs to photoautotrophs.</title>
        <authorList>
            <person name="Ban H."/>
            <person name="Sato S."/>
            <person name="Yoshikawa S."/>
            <person name="Yamada K."/>
            <person name="Nakamura Y."/>
            <person name="Ichinomiya M."/>
            <person name="Sato N."/>
            <person name="Blanc-Mathieu R."/>
            <person name="Endo H."/>
            <person name="Kuwata A."/>
            <person name="Ogata H."/>
        </authorList>
    </citation>
    <scope>NUCLEOTIDE SEQUENCE [LARGE SCALE GENOMIC DNA]</scope>
</reference>
<dbReference type="InterPro" id="IPR000408">
    <property type="entry name" value="Reg_chr_condens"/>
</dbReference>
<evidence type="ECO:0000256" key="6">
    <source>
        <dbReference type="PROSITE-ProRule" id="PRU00235"/>
    </source>
</evidence>
<sequence length="469" mass="49104">MSSSSFKRTFTNPCPTLVPDLPPCSSVAAGDDFTVALTAAGAAYGWGGSPSNSLPDSRAPAKLPGLPPLSAVACGDHHTLFLSRDGAVFSVGAASHGRLGYPATDPPPRPRRVDEFDRLGRHIEQIAAGGACSGAIDDSNACFTWGYNACGALGLGDLTPAPVPRRVRLHKVASLAFGEAHGVFADERGGVFTFGRQSVGRLGVLDAECEDASLAVEAVCVDEDADEKDVQVLDAVESAFAAMLAPDADGEADGSFARAMREVDEDAPSICTPACVMSSAGDAGGGISGVACGAANTFAFRARPPPQSKRPQLRKCANSQYGCRGKMTASSMAVHERVCEFRVQACDFVALGCPETALPIALHAHHVQNCEWRAGPCEHCGVEVSGCKMEEHLEEFCKRVPVTCKWCGEGVPREELDKHEEESCVDAVVDCPNSRHDLFLPASHTGRGRSIGANAAFGTVLFPLSSSLS</sequence>
<dbReference type="InterPro" id="IPR013083">
    <property type="entry name" value="Znf_RING/FYVE/PHD"/>
</dbReference>
<dbReference type="InterPro" id="IPR009091">
    <property type="entry name" value="RCC1/BLIP-II"/>
</dbReference>
<dbReference type="PROSITE" id="PS50145">
    <property type="entry name" value="ZF_TRAF"/>
    <property type="match status" value="1"/>
</dbReference>
<evidence type="ECO:0000259" key="7">
    <source>
        <dbReference type="PROSITE" id="PS50145"/>
    </source>
</evidence>
<keyword evidence="4 5" id="KW-0862">Zinc</keyword>
<evidence type="ECO:0000256" key="2">
    <source>
        <dbReference type="ARBA" id="ARBA00022737"/>
    </source>
</evidence>
<comment type="caution">
    <text evidence="8">The sequence shown here is derived from an EMBL/GenBank/DDBJ whole genome shotgun (WGS) entry which is preliminary data.</text>
</comment>
<keyword evidence="2" id="KW-0677">Repeat</keyword>
<evidence type="ECO:0000313" key="8">
    <source>
        <dbReference type="EMBL" id="GMI25895.1"/>
    </source>
</evidence>
<evidence type="ECO:0000313" key="9">
    <source>
        <dbReference type="Proteomes" id="UP001165060"/>
    </source>
</evidence>
<feature type="repeat" description="RCC1" evidence="6">
    <location>
        <begin position="86"/>
        <end position="139"/>
    </location>
</feature>
<organism evidence="8 9">
    <name type="scientific">Tetraparma gracilis</name>
    <dbReference type="NCBI Taxonomy" id="2962635"/>
    <lineage>
        <taxon>Eukaryota</taxon>
        <taxon>Sar</taxon>
        <taxon>Stramenopiles</taxon>
        <taxon>Ochrophyta</taxon>
        <taxon>Bolidophyceae</taxon>
        <taxon>Parmales</taxon>
        <taxon>Triparmaceae</taxon>
        <taxon>Tetraparma</taxon>
    </lineage>
</organism>
<dbReference type="SUPFAM" id="SSF49599">
    <property type="entry name" value="TRAF domain-like"/>
    <property type="match status" value="1"/>
</dbReference>
<dbReference type="PANTHER" id="PTHR22870:SF408">
    <property type="entry name" value="OS09G0560450 PROTEIN"/>
    <property type="match status" value="1"/>
</dbReference>
<dbReference type="Pfam" id="PF00415">
    <property type="entry name" value="RCC1"/>
    <property type="match status" value="1"/>
</dbReference>
<dbReference type="PANTHER" id="PTHR22870">
    <property type="entry name" value="REGULATOR OF CHROMOSOME CONDENSATION"/>
    <property type="match status" value="1"/>
</dbReference>
<dbReference type="InterPro" id="IPR001293">
    <property type="entry name" value="Znf_TRAF"/>
</dbReference>
<proteinExistence type="predicted"/>
<keyword evidence="9" id="KW-1185">Reference proteome</keyword>
<feature type="repeat" description="RCC1" evidence="6">
    <location>
        <begin position="41"/>
        <end position="85"/>
    </location>
</feature>
<evidence type="ECO:0000256" key="5">
    <source>
        <dbReference type="PROSITE-ProRule" id="PRU00207"/>
    </source>
</evidence>
<dbReference type="Pfam" id="PF13540">
    <property type="entry name" value="RCC1_2"/>
    <property type="match status" value="2"/>
</dbReference>
<accession>A0ABQ6MGZ5</accession>
<evidence type="ECO:0000256" key="1">
    <source>
        <dbReference type="ARBA" id="ARBA00022723"/>
    </source>
</evidence>
<name>A0ABQ6MGZ5_9STRA</name>
<evidence type="ECO:0000256" key="4">
    <source>
        <dbReference type="ARBA" id="ARBA00022833"/>
    </source>
</evidence>
<dbReference type="Pfam" id="PF02176">
    <property type="entry name" value="zf-TRAF"/>
    <property type="match status" value="1"/>
</dbReference>
<feature type="repeat" description="RCC1" evidence="6">
    <location>
        <begin position="140"/>
        <end position="188"/>
    </location>
</feature>
<dbReference type="EMBL" id="BRYB01001443">
    <property type="protein sequence ID" value="GMI25895.1"/>
    <property type="molecule type" value="Genomic_DNA"/>
</dbReference>
<dbReference type="PROSITE" id="PS00626">
    <property type="entry name" value="RCC1_2"/>
    <property type="match status" value="1"/>
</dbReference>
<dbReference type="Gene3D" id="3.30.40.10">
    <property type="entry name" value="Zinc/RING finger domain, C3HC4 (zinc finger)"/>
    <property type="match status" value="2"/>
</dbReference>